<dbReference type="Pfam" id="PF13537">
    <property type="entry name" value="GATase_7"/>
    <property type="match status" value="1"/>
</dbReference>
<dbReference type="EMBL" id="SHNN01000001">
    <property type="protein sequence ID" value="MCX2980785.1"/>
    <property type="molecule type" value="Genomic_DNA"/>
</dbReference>
<keyword evidence="4" id="KW-0547">Nucleotide-binding</keyword>
<dbReference type="InterPro" id="IPR029055">
    <property type="entry name" value="Ntn_hydrolases_N"/>
</dbReference>
<dbReference type="PANTHER" id="PTHR43284:SF1">
    <property type="entry name" value="ASPARAGINE SYNTHETASE"/>
    <property type="match status" value="1"/>
</dbReference>
<evidence type="ECO:0000256" key="3">
    <source>
        <dbReference type="ARBA" id="ARBA00012737"/>
    </source>
</evidence>
<dbReference type="RefSeq" id="WP_279244759.1">
    <property type="nucleotide sequence ID" value="NZ_SHNN01000001.1"/>
</dbReference>
<comment type="pathway">
    <text evidence="1">Amino-acid biosynthesis; L-asparagine biosynthesis; L-asparagine from L-aspartate (L-Gln route): step 1/1.</text>
</comment>
<dbReference type="Gene3D" id="3.60.20.10">
    <property type="entry name" value="Glutamine Phosphoribosylpyrophosphate, subunit 1, domain 1"/>
    <property type="match status" value="1"/>
</dbReference>
<dbReference type="SUPFAM" id="SSF56235">
    <property type="entry name" value="N-terminal nucleophile aminohydrolases (Ntn hydrolases)"/>
    <property type="match status" value="1"/>
</dbReference>
<dbReference type="CDD" id="cd00712">
    <property type="entry name" value="AsnB"/>
    <property type="match status" value="1"/>
</dbReference>
<organism evidence="9 10">
    <name type="scientific">Candidatus Litorirhabdus singularis</name>
    <dbReference type="NCBI Taxonomy" id="2518993"/>
    <lineage>
        <taxon>Bacteria</taxon>
        <taxon>Pseudomonadati</taxon>
        <taxon>Pseudomonadota</taxon>
        <taxon>Gammaproteobacteria</taxon>
        <taxon>Cellvibrionales</taxon>
        <taxon>Halieaceae</taxon>
        <taxon>Candidatus Litorirhabdus</taxon>
    </lineage>
</organism>
<dbReference type="PROSITE" id="PS51278">
    <property type="entry name" value="GATASE_TYPE_2"/>
    <property type="match status" value="1"/>
</dbReference>
<evidence type="ECO:0000256" key="2">
    <source>
        <dbReference type="ARBA" id="ARBA00005752"/>
    </source>
</evidence>
<reference evidence="9" key="1">
    <citation type="submission" date="2019-02" db="EMBL/GenBank/DDBJ databases">
        <authorList>
            <person name="Li S.-H."/>
        </authorList>
    </citation>
    <scope>NUCLEOTIDE SEQUENCE</scope>
    <source>
        <strain evidence="9">IMCC14734</strain>
    </source>
</reference>
<dbReference type="InterPro" id="IPR001962">
    <property type="entry name" value="Asn_synthase"/>
</dbReference>
<keyword evidence="5" id="KW-0067">ATP-binding</keyword>
<evidence type="ECO:0000259" key="8">
    <source>
        <dbReference type="PROSITE" id="PS51278"/>
    </source>
</evidence>
<dbReference type="PANTHER" id="PTHR43284">
    <property type="entry name" value="ASPARAGINE SYNTHETASE (GLUTAMINE-HYDROLYZING)"/>
    <property type="match status" value="1"/>
</dbReference>
<gene>
    <name evidence="9" type="ORF">EYC98_07830</name>
</gene>
<feature type="domain" description="Glutamine amidotransferase type-2" evidence="8">
    <location>
        <begin position="2"/>
        <end position="220"/>
    </location>
</feature>
<dbReference type="InterPro" id="IPR033738">
    <property type="entry name" value="AsnB_N"/>
</dbReference>
<dbReference type="PIRSF" id="PIRSF001589">
    <property type="entry name" value="Asn_synthetase_glu-h"/>
    <property type="match status" value="1"/>
</dbReference>
<dbReference type="Proteomes" id="UP001143362">
    <property type="component" value="Unassembled WGS sequence"/>
</dbReference>
<comment type="caution">
    <text evidence="9">The sequence shown here is derived from an EMBL/GenBank/DDBJ whole genome shotgun (WGS) entry which is preliminary data.</text>
</comment>
<comment type="similarity">
    <text evidence="2">Belongs to the asparagine synthetase family.</text>
</comment>
<dbReference type="SUPFAM" id="SSF52402">
    <property type="entry name" value="Adenine nucleotide alpha hydrolases-like"/>
    <property type="match status" value="1"/>
</dbReference>
<dbReference type="EC" id="6.3.5.4" evidence="3"/>
<evidence type="ECO:0000313" key="9">
    <source>
        <dbReference type="EMBL" id="MCX2980785.1"/>
    </source>
</evidence>
<accession>A0ABT3TEP4</accession>
<evidence type="ECO:0000313" key="10">
    <source>
        <dbReference type="Proteomes" id="UP001143362"/>
    </source>
</evidence>
<evidence type="ECO:0000256" key="4">
    <source>
        <dbReference type="ARBA" id="ARBA00022741"/>
    </source>
</evidence>
<dbReference type="Gene3D" id="3.40.50.620">
    <property type="entry name" value="HUPs"/>
    <property type="match status" value="2"/>
</dbReference>
<sequence length="636" mass="71180">MSGLAGIVFSTERHAQPADLAPLLDNIDYRGPDGADIALAGNAALGHVMLHSTPQAYYEKLPWAEPGSGLVITCDVRLDNRSELWESLKELPAHYRHQDLKKVPDSQLIVHAYRQWGERCVDHLLGDFAFAIWDQGNQVLFCARDPMGIKPFVYHYSPAQFTFASAATAIARAGGVRTALNPGRVADYLEGWLEGINKTETFFTDIHRLPPAHTLTLKNAAISLRCYWSPDPTTELKLGSDADYEQAFAEVFEKAVSRRLQGGDSVGAMLSGGVDSSTIVGVARNISREKRLLTVSAVSDDLQACREYQHIQQVLQAGGLDNLTLSPANMEAMRGQISTALSRLEDPNDGLLMLATVVYLQARTKGCVSVLDGVDGDQIASVAPTYPSHLLRQGQLSSAAIESFGLSRNFYTQRSVASVFGQSLRTALIPNVLRKFRSACSRPTQFNRLLRNSDLNEQFAREIDLPARAAEMASQFTAGFPDTIREGHYRRLMPAYLTVAIERYERVAACCGVEHRKPLLDREVVEFCLSLPWEQKVRNGWSKYSLRRLAETVVPKAVAWRRGKEHVGWDFTTQWVAMHRQQNVKFLNREGGRLEPFFNMQYFQHYLQEYESGSNDYTDEIGSLVTLIQWLQRNGF</sequence>
<protein>
    <recommendedName>
        <fullName evidence="3">asparagine synthase (glutamine-hydrolyzing)</fullName>
        <ecNumber evidence="3">6.3.5.4</ecNumber>
    </recommendedName>
</protein>
<name>A0ABT3TEP4_9GAMM</name>
<evidence type="ECO:0000256" key="6">
    <source>
        <dbReference type="ARBA" id="ARBA00022962"/>
    </source>
</evidence>
<evidence type="ECO:0000256" key="1">
    <source>
        <dbReference type="ARBA" id="ARBA00005187"/>
    </source>
</evidence>
<dbReference type="CDD" id="cd01991">
    <property type="entry name" value="Asn_synthase_B_C"/>
    <property type="match status" value="1"/>
</dbReference>
<dbReference type="InterPro" id="IPR051786">
    <property type="entry name" value="ASN_synthetase/amidase"/>
</dbReference>
<dbReference type="Pfam" id="PF00733">
    <property type="entry name" value="Asn_synthase"/>
    <property type="match status" value="1"/>
</dbReference>
<keyword evidence="6" id="KW-0315">Glutamine amidotransferase</keyword>
<proteinExistence type="inferred from homology"/>
<evidence type="ECO:0000256" key="5">
    <source>
        <dbReference type="ARBA" id="ARBA00022840"/>
    </source>
</evidence>
<comment type="catalytic activity">
    <reaction evidence="7">
        <text>L-aspartate + L-glutamine + ATP + H2O = L-asparagine + L-glutamate + AMP + diphosphate + H(+)</text>
        <dbReference type="Rhea" id="RHEA:12228"/>
        <dbReference type="ChEBI" id="CHEBI:15377"/>
        <dbReference type="ChEBI" id="CHEBI:15378"/>
        <dbReference type="ChEBI" id="CHEBI:29985"/>
        <dbReference type="ChEBI" id="CHEBI:29991"/>
        <dbReference type="ChEBI" id="CHEBI:30616"/>
        <dbReference type="ChEBI" id="CHEBI:33019"/>
        <dbReference type="ChEBI" id="CHEBI:58048"/>
        <dbReference type="ChEBI" id="CHEBI:58359"/>
        <dbReference type="ChEBI" id="CHEBI:456215"/>
        <dbReference type="EC" id="6.3.5.4"/>
    </reaction>
</comment>
<dbReference type="InterPro" id="IPR017932">
    <property type="entry name" value="GATase_2_dom"/>
</dbReference>
<evidence type="ECO:0000256" key="7">
    <source>
        <dbReference type="ARBA" id="ARBA00048741"/>
    </source>
</evidence>
<dbReference type="InterPro" id="IPR006426">
    <property type="entry name" value="Asn_synth_AEB"/>
</dbReference>
<dbReference type="InterPro" id="IPR014729">
    <property type="entry name" value="Rossmann-like_a/b/a_fold"/>
</dbReference>
<keyword evidence="10" id="KW-1185">Reference proteome</keyword>